<keyword evidence="1" id="KW-0805">Transcription regulation</keyword>
<dbReference type="PANTHER" id="PTHR44846">
    <property type="entry name" value="MANNOSYL-D-GLYCERATE TRANSPORT/METABOLISM SYSTEM REPRESSOR MNGR-RELATED"/>
    <property type="match status" value="1"/>
</dbReference>
<dbReference type="PANTHER" id="PTHR44846:SF17">
    <property type="entry name" value="GNTR-FAMILY TRANSCRIPTIONAL REGULATOR"/>
    <property type="match status" value="1"/>
</dbReference>
<dbReference type="SMART" id="SM00345">
    <property type="entry name" value="HTH_GNTR"/>
    <property type="match status" value="1"/>
</dbReference>
<evidence type="ECO:0000256" key="1">
    <source>
        <dbReference type="ARBA" id="ARBA00023015"/>
    </source>
</evidence>
<dbReference type="Gene3D" id="1.10.10.10">
    <property type="entry name" value="Winged helix-like DNA-binding domain superfamily/Winged helix DNA-binding domain"/>
    <property type="match status" value="1"/>
</dbReference>
<dbReference type="InterPro" id="IPR036388">
    <property type="entry name" value="WH-like_DNA-bd_sf"/>
</dbReference>
<dbReference type="SUPFAM" id="SSF46785">
    <property type="entry name" value="Winged helix' DNA-binding domain"/>
    <property type="match status" value="1"/>
</dbReference>
<organism evidence="5 6">
    <name type="scientific">Nocardia fusca</name>
    <dbReference type="NCBI Taxonomy" id="941183"/>
    <lineage>
        <taxon>Bacteria</taxon>
        <taxon>Bacillati</taxon>
        <taxon>Actinomycetota</taxon>
        <taxon>Actinomycetes</taxon>
        <taxon>Mycobacteriales</taxon>
        <taxon>Nocardiaceae</taxon>
        <taxon>Nocardia</taxon>
    </lineage>
</organism>
<evidence type="ECO:0000256" key="2">
    <source>
        <dbReference type="ARBA" id="ARBA00023125"/>
    </source>
</evidence>
<sequence>MADDLSDSARPIYLRVADALRQRFEPGGKLPSTPALAEEWGVARETIRSAIDVLKAEGLVTSSPGRGVYYRADAPDPNAAAGTDVTALLDQVLARLEDVEARLSALEGDRPAVPD</sequence>
<dbReference type="InterPro" id="IPR036390">
    <property type="entry name" value="WH_DNA-bd_sf"/>
</dbReference>
<dbReference type="Pfam" id="PF00392">
    <property type="entry name" value="GntR"/>
    <property type="match status" value="1"/>
</dbReference>
<dbReference type="EMBL" id="JBFAIH010000007">
    <property type="protein sequence ID" value="MEV0363973.1"/>
    <property type="molecule type" value="Genomic_DNA"/>
</dbReference>
<evidence type="ECO:0000256" key="3">
    <source>
        <dbReference type="ARBA" id="ARBA00023163"/>
    </source>
</evidence>
<comment type="caution">
    <text evidence="5">The sequence shown here is derived from an EMBL/GenBank/DDBJ whole genome shotgun (WGS) entry which is preliminary data.</text>
</comment>
<gene>
    <name evidence="5" type="ORF">AB0H72_14845</name>
</gene>
<evidence type="ECO:0000313" key="5">
    <source>
        <dbReference type="EMBL" id="MEV0363973.1"/>
    </source>
</evidence>
<dbReference type="InterPro" id="IPR000524">
    <property type="entry name" value="Tscrpt_reg_HTH_GntR"/>
</dbReference>
<feature type="domain" description="HTH gntR-type" evidence="4">
    <location>
        <begin position="6"/>
        <end position="73"/>
    </location>
</feature>
<keyword evidence="3" id="KW-0804">Transcription</keyword>
<dbReference type="PROSITE" id="PS50949">
    <property type="entry name" value="HTH_GNTR"/>
    <property type="match status" value="1"/>
</dbReference>
<dbReference type="InterPro" id="IPR050679">
    <property type="entry name" value="Bact_HTH_transcr_reg"/>
</dbReference>
<dbReference type="Proteomes" id="UP001551658">
    <property type="component" value="Unassembled WGS sequence"/>
</dbReference>
<keyword evidence="2" id="KW-0238">DNA-binding</keyword>
<dbReference type="RefSeq" id="WP_357978775.1">
    <property type="nucleotide sequence ID" value="NZ_JBFAIH010000007.1"/>
</dbReference>
<evidence type="ECO:0000259" key="4">
    <source>
        <dbReference type="PROSITE" id="PS50949"/>
    </source>
</evidence>
<evidence type="ECO:0000313" key="6">
    <source>
        <dbReference type="Proteomes" id="UP001551658"/>
    </source>
</evidence>
<reference evidence="5 6" key="1">
    <citation type="submission" date="2024-06" db="EMBL/GenBank/DDBJ databases">
        <title>The Natural Products Discovery Center: Release of the First 8490 Sequenced Strains for Exploring Actinobacteria Biosynthetic Diversity.</title>
        <authorList>
            <person name="Kalkreuter E."/>
            <person name="Kautsar S.A."/>
            <person name="Yang D."/>
            <person name="Bader C.D."/>
            <person name="Teijaro C.N."/>
            <person name="Fluegel L."/>
            <person name="Davis C.M."/>
            <person name="Simpson J.R."/>
            <person name="Lauterbach L."/>
            <person name="Steele A.D."/>
            <person name="Gui C."/>
            <person name="Meng S."/>
            <person name="Li G."/>
            <person name="Viehrig K."/>
            <person name="Ye F."/>
            <person name="Su P."/>
            <person name="Kiefer A.F."/>
            <person name="Nichols A."/>
            <person name="Cepeda A.J."/>
            <person name="Yan W."/>
            <person name="Fan B."/>
            <person name="Jiang Y."/>
            <person name="Adhikari A."/>
            <person name="Zheng C.-J."/>
            <person name="Schuster L."/>
            <person name="Cowan T.M."/>
            <person name="Smanski M.J."/>
            <person name="Chevrette M.G."/>
            <person name="De Carvalho L.P.S."/>
            <person name="Shen B."/>
        </authorList>
    </citation>
    <scope>NUCLEOTIDE SEQUENCE [LARGE SCALE GENOMIC DNA]</scope>
    <source>
        <strain evidence="5 6">NPDC050671</strain>
    </source>
</reference>
<accession>A0ABV3F8P5</accession>
<proteinExistence type="predicted"/>
<protein>
    <submittedName>
        <fullName evidence="5">Winged helix-turn-helix domain-containing protein</fullName>
    </submittedName>
</protein>
<keyword evidence="6" id="KW-1185">Reference proteome</keyword>
<dbReference type="PRINTS" id="PR00035">
    <property type="entry name" value="HTHGNTR"/>
</dbReference>
<name>A0ABV3F8P5_9NOCA</name>
<dbReference type="CDD" id="cd07377">
    <property type="entry name" value="WHTH_GntR"/>
    <property type="match status" value="1"/>
</dbReference>